<dbReference type="PANTHER" id="PTHR10110">
    <property type="entry name" value="SODIUM/HYDROGEN EXCHANGER"/>
    <property type="match status" value="1"/>
</dbReference>
<feature type="compositionally biased region" description="Low complexity" evidence="11">
    <location>
        <begin position="564"/>
        <end position="608"/>
    </location>
</feature>
<feature type="compositionally biased region" description="Basic and acidic residues" evidence="11">
    <location>
        <begin position="895"/>
        <end position="907"/>
    </location>
</feature>
<keyword evidence="2" id="KW-0813">Transport</keyword>
<dbReference type="GO" id="GO:0098719">
    <property type="term" value="P:sodium ion import across plasma membrane"/>
    <property type="evidence" value="ECO:0007669"/>
    <property type="project" value="TreeGrafter"/>
</dbReference>
<keyword evidence="5" id="KW-0915">Sodium</keyword>
<evidence type="ECO:0000256" key="2">
    <source>
        <dbReference type="ARBA" id="ARBA00022448"/>
    </source>
</evidence>
<feature type="region of interest" description="Disordered" evidence="11">
    <location>
        <begin position="885"/>
        <end position="915"/>
    </location>
</feature>
<dbReference type="Gene3D" id="2.60.120.10">
    <property type="entry name" value="Jelly Rolls"/>
    <property type="match status" value="1"/>
</dbReference>
<feature type="transmembrane region" description="Helical" evidence="12">
    <location>
        <begin position="351"/>
        <end position="370"/>
    </location>
</feature>
<dbReference type="InterPro" id="IPR018422">
    <property type="entry name" value="Cation/H_exchanger_CPA1"/>
</dbReference>
<proteinExistence type="predicted"/>
<reference evidence="14 15" key="1">
    <citation type="journal article" date="2018" name="Plant J.">
        <title>Genome sequences of Chlorella sorokiniana UTEX 1602 and Micractinium conductrix SAG 241.80: implications to maltose excretion by a green alga.</title>
        <authorList>
            <person name="Arriola M.B."/>
            <person name="Velmurugan N."/>
            <person name="Zhang Y."/>
            <person name="Plunkett M.H."/>
            <person name="Hondzo H."/>
            <person name="Barney B.M."/>
        </authorList>
    </citation>
    <scope>NUCLEOTIDE SEQUENCE [LARGE SCALE GENOMIC DNA]</scope>
    <source>
        <strain evidence="15">UTEX 1602</strain>
    </source>
</reference>
<accession>A0A2P6TW44</accession>
<evidence type="ECO:0000256" key="1">
    <source>
        <dbReference type="ARBA" id="ARBA00004141"/>
    </source>
</evidence>
<dbReference type="GO" id="GO:0005886">
    <property type="term" value="C:plasma membrane"/>
    <property type="evidence" value="ECO:0007669"/>
    <property type="project" value="TreeGrafter"/>
</dbReference>
<comment type="catalytic activity">
    <reaction evidence="10">
        <text>K(+)(in) + H(+)(out) = K(+)(out) + H(+)(in)</text>
        <dbReference type="Rhea" id="RHEA:29467"/>
        <dbReference type="ChEBI" id="CHEBI:15378"/>
        <dbReference type="ChEBI" id="CHEBI:29103"/>
    </reaction>
</comment>
<dbReference type="InterPro" id="IPR000595">
    <property type="entry name" value="cNMP-bd_dom"/>
</dbReference>
<feature type="transmembrane region" description="Helical" evidence="12">
    <location>
        <begin position="295"/>
        <end position="312"/>
    </location>
</feature>
<dbReference type="PANTHER" id="PTHR10110:SF197">
    <property type="entry name" value="SODIUM_HYDROGEN EXCHANGER"/>
    <property type="match status" value="1"/>
</dbReference>
<evidence type="ECO:0000256" key="9">
    <source>
        <dbReference type="ARBA" id="ARBA00047524"/>
    </source>
</evidence>
<dbReference type="GO" id="GO:0015385">
    <property type="term" value="F:sodium:proton antiporter activity"/>
    <property type="evidence" value="ECO:0007669"/>
    <property type="project" value="InterPro"/>
</dbReference>
<dbReference type="InterPro" id="IPR018490">
    <property type="entry name" value="cNMP-bd_dom_sf"/>
</dbReference>
<dbReference type="OrthoDB" id="441412at2759"/>
<feature type="transmembrane region" description="Helical" evidence="12">
    <location>
        <begin position="390"/>
        <end position="415"/>
    </location>
</feature>
<dbReference type="Pfam" id="PF00999">
    <property type="entry name" value="Na_H_Exchanger"/>
    <property type="match status" value="1"/>
</dbReference>
<evidence type="ECO:0000313" key="15">
    <source>
        <dbReference type="Proteomes" id="UP000239899"/>
    </source>
</evidence>
<dbReference type="CDD" id="cd00038">
    <property type="entry name" value="CAP_ED"/>
    <property type="match status" value="1"/>
</dbReference>
<feature type="transmembrane region" description="Helical" evidence="12">
    <location>
        <begin position="122"/>
        <end position="139"/>
    </location>
</feature>
<dbReference type="GO" id="GO:0015386">
    <property type="term" value="F:potassium:proton antiporter activity"/>
    <property type="evidence" value="ECO:0007669"/>
    <property type="project" value="TreeGrafter"/>
</dbReference>
<protein>
    <submittedName>
        <fullName evidence="14">Sodium hydrogen exchanger 7</fullName>
    </submittedName>
</protein>
<evidence type="ECO:0000256" key="8">
    <source>
        <dbReference type="ARBA" id="ARBA00023201"/>
    </source>
</evidence>
<comment type="caution">
    <text evidence="14">The sequence shown here is derived from an EMBL/GenBank/DDBJ whole genome shotgun (WGS) entry which is preliminary data.</text>
</comment>
<evidence type="ECO:0000256" key="3">
    <source>
        <dbReference type="ARBA" id="ARBA00022692"/>
    </source>
</evidence>
<evidence type="ECO:0000256" key="10">
    <source>
        <dbReference type="ARBA" id="ARBA00047912"/>
    </source>
</evidence>
<evidence type="ECO:0000256" key="4">
    <source>
        <dbReference type="ARBA" id="ARBA00022989"/>
    </source>
</evidence>
<dbReference type="EMBL" id="LHPG02000005">
    <property type="protein sequence ID" value="PRW58280.1"/>
    <property type="molecule type" value="Genomic_DNA"/>
</dbReference>
<comment type="subcellular location">
    <subcellularLocation>
        <location evidence="1">Membrane</location>
        <topology evidence="1">Multi-pass membrane protein</topology>
    </subcellularLocation>
</comment>
<dbReference type="Gene3D" id="6.10.140.1330">
    <property type="match status" value="1"/>
</dbReference>
<feature type="region of interest" description="Disordered" evidence="11">
    <location>
        <begin position="551"/>
        <end position="639"/>
    </location>
</feature>
<organism evidence="14 15">
    <name type="scientific">Chlorella sorokiniana</name>
    <name type="common">Freshwater green alga</name>
    <dbReference type="NCBI Taxonomy" id="3076"/>
    <lineage>
        <taxon>Eukaryota</taxon>
        <taxon>Viridiplantae</taxon>
        <taxon>Chlorophyta</taxon>
        <taxon>core chlorophytes</taxon>
        <taxon>Trebouxiophyceae</taxon>
        <taxon>Chlorellales</taxon>
        <taxon>Chlorellaceae</taxon>
        <taxon>Chlorella clade</taxon>
        <taxon>Chlorella</taxon>
    </lineage>
</organism>
<comment type="catalytic activity">
    <reaction evidence="9">
        <text>Na(+)(in) + H(+)(out) = Na(+)(out) + H(+)(in)</text>
        <dbReference type="Rhea" id="RHEA:29419"/>
        <dbReference type="ChEBI" id="CHEBI:15378"/>
        <dbReference type="ChEBI" id="CHEBI:29101"/>
    </reaction>
</comment>
<evidence type="ECO:0000256" key="5">
    <source>
        <dbReference type="ARBA" id="ARBA00023053"/>
    </source>
</evidence>
<dbReference type="SMART" id="SM00100">
    <property type="entry name" value="cNMP"/>
    <property type="match status" value="1"/>
</dbReference>
<dbReference type="GO" id="GO:0051453">
    <property type="term" value="P:regulation of intracellular pH"/>
    <property type="evidence" value="ECO:0007669"/>
    <property type="project" value="TreeGrafter"/>
</dbReference>
<feature type="transmembrane region" description="Helical" evidence="12">
    <location>
        <begin position="469"/>
        <end position="489"/>
    </location>
</feature>
<dbReference type="Proteomes" id="UP000239899">
    <property type="component" value="Unassembled WGS sequence"/>
</dbReference>
<sequence length="1440" mass="151074">MSGGTNQSALTDSLEALLQSIWNDETYRPFYDEAYCLNQNVTYSNRVDAENNFNFCSVPLSGADAFLFAALALLAASVCMGKLQSVWVLIIGGCLGILNYEVNLQRLGNAISLWLGIQPPDLFFYAFLPPLLVDAALRLDWFTFSKLWPHIVLMAYGMVIINAAVLAPFILFVLGFSSRGWNWIQGAVLAAMLAPTDAVAVTAILKAGGGPENMVTIMEGEALLNDASAVTLYTVFLEILVHSASSGIPSVPSQIWPIIRDILKLTGIGVGIGLAFAWALGYVLKLLRWRGAKPYIESLVVLATAYLAFYVAQGPAKGSGVIAVCLFGLYGSATGHWGMLATDAESGIHEAVWDTVAFAANALVFFWSGISSVNFVARSASHLNKSAWNYGAIPIIYLFMYGFRGICLMAFNPIFKLMGARLTLPETAFATVAGLRGSLTLIMAADFIIHSDFYSGGPVEEANFDVVLWASAFVLLSLLINAPSIGPVMRWTGLSRISPERIRGRKRALEELQSFSAECISELKHQQDGEFLQGANWSLVATFVDQTPRLKGFVPQPRGRRGAKAAAPSPAPAAAADKAAAASNGVGAAAAETAAGPSRGRRSWSIGRRSAEGEEADEYEVPFGPAPSGLAAARASETSPPAHNLEVSLLRIAARGPSLPGSFYDGGGTAADVAAAAAASAAAAAVSSALAGAGGKRAGSLHSGSFAAGDGEEEVETLFSQEPGKAAADFDAAWQQSVAAPARARAPTSPDAAAAATVAAEEVQRAAAASHASAAAAASAAASQAAARMVMQRIGAVAQHRQATASRGSTRDLLGRLQREPAGAPPAVGAAPAAAQQGVSAALLTRAPSKVVSQALVRGRSGGALSAAEAGAAAAAAGTTAADLEAGLGGPAGESPKHNSGSERGSEEGSQAGLASLQDQRLRVLNGLKRHFRAKRLAGLLSPEGLRIAIYACDMATEHAEEHPDAPLRLWEVLHKEISGSRATRAVAGLLGGTLRFHRRAPAWWRKASTLPFRLFTGLLRRHLGSKMLIACEVTVELYMGLAASPQMQWVYYGEDGAGPAEVLDEVQAQLLGAYAFIQDREAEAPAQYRAVQSYRAAMAVLRQQRTFIGSLYERGQVDEEEREQLDAAVDAAMRHLDMTGPIWRPPAPNQVVRSLDVFSGAPAELTDMLLAHARLAEYRPDHLIWSSDDVHQGGFFLVVSGVVRQSYEGADGKSSEKLQGAGAIFGVLAGLCGGHLPGSERVVACGNSFGRGPLVYHFPEAAVAALRKRAAAGDAAAEALELELFRVAALHAVQHVQGALQAAVKSYLQRHRPLTKYTASASVQQQLLDRAGRYAAQVLLDVLQGIPAAALVRLGPGEHFSQHAHVLLLQGSLLAPSATDPVAAPSVLPWLPTLAASWYASARAIGPPPAQPVRIQAGPEGAMMLVCGSTLGSAAVPAS</sequence>
<evidence type="ECO:0000259" key="13">
    <source>
        <dbReference type="SMART" id="SM00100"/>
    </source>
</evidence>
<feature type="transmembrane region" description="Helical" evidence="12">
    <location>
        <begin position="265"/>
        <end position="283"/>
    </location>
</feature>
<evidence type="ECO:0000256" key="6">
    <source>
        <dbReference type="ARBA" id="ARBA00023065"/>
    </source>
</evidence>
<keyword evidence="4 12" id="KW-1133">Transmembrane helix</keyword>
<feature type="transmembrane region" description="Helical" evidence="12">
    <location>
        <begin position="318"/>
        <end position="339"/>
    </location>
</feature>
<evidence type="ECO:0000256" key="7">
    <source>
        <dbReference type="ARBA" id="ARBA00023136"/>
    </source>
</evidence>
<evidence type="ECO:0000256" key="12">
    <source>
        <dbReference type="SAM" id="Phobius"/>
    </source>
</evidence>
<feature type="domain" description="Cyclic nucleotide-binding" evidence="13">
    <location>
        <begin position="1158"/>
        <end position="1312"/>
    </location>
</feature>
<feature type="transmembrane region" description="Helical" evidence="12">
    <location>
        <begin position="427"/>
        <end position="449"/>
    </location>
</feature>
<gene>
    <name evidence="14" type="ORF">C2E21_2945</name>
</gene>
<keyword evidence="6" id="KW-0406">Ion transport</keyword>
<dbReference type="InterPro" id="IPR006153">
    <property type="entry name" value="Cation/H_exchanger_TM"/>
</dbReference>
<dbReference type="InterPro" id="IPR014710">
    <property type="entry name" value="RmlC-like_jellyroll"/>
</dbReference>
<feature type="transmembrane region" description="Helical" evidence="12">
    <location>
        <begin position="60"/>
        <end position="79"/>
    </location>
</feature>
<feature type="transmembrane region" description="Helical" evidence="12">
    <location>
        <begin position="151"/>
        <end position="177"/>
    </location>
</feature>
<keyword evidence="3 12" id="KW-0812">Transmembrane</keyword>
<dbReference type="SUPFAM" id="SSF51206">
    <property type="entry name" value="cAMP-binding domain-like"/>
    <property type="match status" value="1"/>
</dbReference>
<keyword evidence="8" id="KW-0739">Sodium transport</keyword>
<feature type="transmembrane region" description="Helical" evidence="12">
    <location>
        <begin position="86"/>
        <end position="102"/>
    </location>
</feature>
<evidence type="ECO:0000256" key="11">
    <source>
        <dbReference type="SAM" id="MobiDB-lite"/>
    </source>
</evidence>
<name>A0A2P6TW44_CHLSO</name>
<evidence type="ECO:0000313" key="14">
    <source>
        <dbReference type="EMBL" id="PRW58280.1"/>
    </source>
</evidence>
<keyword evidence="15" id="KW-1185">Reference proteome</keyword>
<keyword evidence="7 12" id="KW-0472">Membrane</keyword>